<name>A0A518FZ38_9PLAN</name>
<dbReference type="AlphaFoldDB" id="A0A518FZ38"/>
<dbReference type="SUPFAM" id="SSF160631">
    <property type="entry name" value="SMI1/KNR4-like"/>
    <property type="match status" value="1"/>
</dbReference>
<evidence type="ECO:0000313" key="3">
    <source>
        <dbReference type="Proteomes" id="UP000320839"/>
    </source>
</evidence>
<dbReference type="SUPFAM" id="SSF141571">
    <property type="entry name" value="Pentapeptide repeat-like"/>
    <property type="match status" value="1"/>
</dbReference>
<gene>
    <name evidence="2" type="primary">pipB2_6</name>
    <name evidence="2" type="ORF">Pan153_63120</name>
</gene>
<dbReference type="RefSeq" id="WP_145460295.1">
    <property type="nucleotide sequence ID" value="NZ_CP036317.1"/>
</dbReference>
<dbReference type="EMBL" id="CP036317">
    <property type="protein sequence ID" value="QDV21622.1"/>
    <property type="molecule type" value="Genomic_DNA"/>
</dbReference>
<protein>
    <submittedName>
        <fullName evidence="2">Secreted effector protein pipB2</fullName>
    </submittedName>
</protein>
<proteinExistence type="predicted"/>
<dbReference type="Proteomes" id="UP000320839">
    <property type="component" value="Chromosome"/>
</dbReference>
<dbReference type="Gene3D" id="3.40.1580.10">
    <property type="entry name" value="SMI1/KNR4-like"/>
    <property type="match status" value="1"/>
</dbReference>
<organism evidence="2 3">
    <name type="scientific">Gimesia panareensis</name>
    <dbReference type="NCBI Taxonomy" id="2527978"/>
    <lineage>
        <taxon>Bacteria</taxon>
        <taxon>Pseudomonadati</taxon>
        <taxon>Planctomycetota</taxon>
        <taxon>Planctomycetia</taxon>
        <taxon>Planctomycetales</taxon>
        <taxon>Planctomycetaceae</taxon>
        <taxon>Gimesia</taxon>
    </lineage>
</organism>
<evidence type="ECO:0000259" key="1">
    <source>
        <dbReference type="SMART" id="SM00860"/>
    </source>
</evidence>
<reference evidence="2 3" key="1">
    <citation type="submission" date="2019-02" db="EMBL/GenBank/DDBJ databases">
        <title>Deep-cultivation of Planctomycetes and their phenomic and genomic characterization uncovers novel biology.</title>
        <authorList>
            <person name="Wiegand S."/>
            <person name="Jogler M."/>
            <person name="Boedeker C."/>
            <person name="Pinto D."/>
            <person name="Vollmers J."/>
            <person name="Rivas-Marin E."/>
            <person name="Kohn T."/>
            <person name="Peeters S.H."/>
            <person name="Heuer A."/>
            <person name="Rast P."/>
            <person name="Oberbeckmann S."/>
            <person name="Bunk B."/>
            <person name="Jeske O."/>
            <person name="Meyerdierks A."/>
            <person name="Storesund J.E."/>
            <person name="Kallscheuer N."/>
            <person name="Luecker S."/>
            <person name="Lage O.M."/>
            <person name="Pohl T."/>
            <person name="Merkel B.J."/>
            <person name="Hornburger P."/>
            <person name="Mueller R.-W."/>
            <person name="Bruemmer F."/>
            <person name="Labrenz M."/>
            <person name="Spormann A.M."/>
            <person name="Op den Camp H."/>
            <person name="Overmann J."/>
            <person name="Amann R."/>
            <person name="Jetten M.S.M."/>
            <person name="Mascher T."/>
            <person name="Medema M.H."/>
            <person name="Devos D.P."/>
            <person name="Kaster A.-K."/>
            <person name="Ovreas L."/>
            <person name="Rohde M."/>
            <person name="Galperin M.Y."/>
            <person name="Jogler C."/>
        </authorList>
    </citation>
    <scope>NUCLEOTIDE SEQUENCE [LARGE SCALE GENOMIC DNA]</scope>
    <source>
        <strain evidence="2 3">Pan153</strain>
    </source>
</reference>
<feature type="domain" description="Knr4/Smi1-like" evidence="1">
    <location>
        <begin position="371"/>
        <end position="501"/>
    </location>
</feature>
<dbReference type="Gene3D" id="2.160.20.80">
    <property type="entry name" value="E3 ubiquitin-protein ligase SopA"/>
    <property type="match status" value="1"/>
</dbReference>
<dbReference type="InterPro" id="IPR001646">
    <property type="entry name" value="5peptide_repeat"/>
</dbReference>
<dbReference type="InterPro" id="IPR018958">
    <property type="entry name" value="Knr4/Smi1-like_dom"/>
</dbReference>
<dbReference type="InterPro" id="IPR051082">
    <property type="entry name" value="Pentapeptide-BTB/POZ_domain"/>
</dbReference>
<dbReference type="Pfam" id="PF00805">
    <property type="entry name" value="Pentapeptide"/>
    <property type="match status" value="2"/>
</dbReference>
<dbReference type="SMART" id="SM00860">
    <property type="entry name" value="SMI1_KNR4"/>
    <property type="match status" value="1"/>
</dbReference>
<sequence>MMDNSNDKTNPTPPIARFESVALQANMIRFSIRVDIPEGYVILVLISHGTTDDLQVEAGYTFYHGPEYDDTAPALSEKPGRSLSSMGSQSGSESYMWFDESIANSLHWLVEDWGHGEPDFDSIKIETKKSPVKGAKLKQLILAVCLEAFGREVPGNEDLVDRVKQTQKKHKDLRSQCFEWLQNGSAGIANWNQLRVDEREAVGNLGKCQLSNRDLRNVRFGNQDLRGSDFREANLQGARFGGADCRDVDFSGANLSETWLSGAKLLHANFSNALCRDATIRATDCRNAIFAGTDLSNVDLSFTDLRGVDLSSAKLDGVQLFRVMYDEQTRFPRKFVAEPELEMQYKGSLQRGPEYKTDAPLDELLTLIPPPVKPAHTAGDWAKIEAELGVVFPDDFKHLIASYGSGRFFNDLNIFNPLTSRGRESITTSLEMLEDLREACEYLWPIHPEEAGILPWGDDSNGNYFCWLAGGEPNDWPTGQLGHDADEPESDNVNIVTFLLNYARNQYPEMQGGLTFEKSDLTFSTT</sequence>
<accession>A0A518FZ38</accession>
<dbReference type="Pfam" id="PF09346">
    <property type="entry name" value="SMI1_KNR4"/>
    <property type="match status" value="1"/>
</dbReference>
<dbReference type="PANTHER" id="PTHR14136:SF17">
    <property type="entry name" value="BTB_POZ DOMAIN-CONTAINING PROTEIN KCTD9"/>
    <property type="match status" value="1"/>
</dbReference>
<dbReference type="PANTHER" id="PTHR14136">
    <property type="entry name" value="BTB_POZ DOMAIN-CONTAINING PROTEIN KCTD9"/>
    <property type="match status" value="1"/>
</dbReference>
<dbReference type="InterPro" id="IPR037883">
    <property type="entry name" value="Knr4/Smi1-like_sf"/>
</dbReference>
<dbReference type="OrthoDB" id="292231at2"/>
<evidence type="ECO:0000313" key="2">
    <source>
        <dbReference type="EMBL" id="QDV21622.1"/>
    </source>
</evidence>